<dbReference type="Pfam" id="PF01551">
    <property type="entry name" value="Peptidase_M23"/>
    <property type="match status" value="1"/>
</dbReference>
<feature type="domain" description="M23ase beta-sheet core" evidence="1">
    <location>
        <begin position="10"/>
        <end position="95"/>
    </location>
</feature>
<keyword evidence="2" id="KW-0378">Hydrolase</keyword>
<gene>
    <name evidence="2" type="ORF">ACFPIJ_04150</name>
</gene>
<dbReference type="InterPro" id="IPR011055">
    <property type="entry name" value="Dup_hybrid_motif"/>
</dbReference>
<dbReference type="RefSeq" id="WP_380113236.1">
    <property type="nucleotide sequence ID" value="NZ_JBHSIU010000005.1"/>
</dbReference>
<dbReference type="GO" id="GO:0016787">
    <property type="term" value="F:hydrolase activity"/>
    <property type="evidence" value="ECO:0007669"/>
    <property type="project" value="UniProtKB-KW"/>
</dbReference>
<evidence type="ECO:0000313" key="2">
    <source>
        <dbReference type="EMBL" id="MFC4997014.1"/>
    </source>
</evidence>
<accession>A0ABV9VMM6</accession>
<dbReference type="Gene3D" id="2.70.70.10">
    <property type="entry name" value="Glucose Permease (Domain IIA)"/>
    <property type="match status" value="1"/>
</dbReference>
<dbReference type="EC" id="3.4.24.-" evidence="2"/>
<name>A0ABV9VMM6_9ACTN</name>
<comment type="caution">
    <text evidence="2">The sequence shown here is derived from an EMBL/GenBank/DDBJ whole genome shotgun (WGS) entry which is preliminary data.</text>
</comment>
<evidence type="ECO:0000313" key="3">
    <source>
        <dbReference type="Proteomes" id="UP001595912"/>
    </source>
</evidence>
<dbReference type="EMBL" id="JBHSIU010000005">
    <property type="protein sequence ID" value="MFC4997014.1"/>
    <property type="molecule type" value="Genomic_DNA"/>
</dbReference>
<protein>
    <submittedName>
        <fullName evidence="2">M23 family metallopeptidase</fullName>
        <ecNumber evidence="2">3.4.24.-</ecNumber>
    </submittedName>
</protein>
<sequence>MGGAVIGLPACGAGTVTNIPNNGTGGNTVTIAHADGYKSQYLHLSAFVLANGTSVARGATVGRSGGAVGAPGSGSSTGPHLHWHMINPSGTRINPLEYVAAHPPTGALPKTTTETTGEPGPACYRRMQNWLRLTNGYTGPIDGVMGTISWRGFARFLNLDAWD</sequence>
<proteinExistence type="predicted"/>
<evidence type="ECO:0000259" key="1">
    <source>
        <dbReference type="Pfam" id="PF01551"/>
    </source>
</evidence>
<reference evidence="3" key="1">
    <citation type="journal article" date="2019" name="Int. J. Syst. Evol. Microbiol.">
        <title>The Global Catalogue of Microorganisms (GCM) 10K type strain sequencing project: providing services to taxonomists for standard genome sequencing and annotation.</title>
        <authorList>
            <consortium name="The Broad Institute Genomics Platform"/>
            <consortium name="The Broad Institute Genome Sequencing Center for Infectious Disease"/>
            <person name="Wu L."/>
            <person name="Ma J."/>
        </authorList>
    </citation>
    <scope>NUCLEOTIDE SEQUENCE [LARGE SCALE GENOMIC DNA]</scope>
    <source>
        <strain evidence="3">CGMCC 4.7152</strain>
    </source>
</reference>
<dbReference type="InterPro" id="IPR016047">
    <property type="entry name" value="M23ase_b-sheet_dom"/>
</dbReference>
<dbReference type="CDD" id="cd12797">
    <property type="entry name" value="M23_peptidase"/>
    <property type="match status" value="1"/>
</dbReference>
<dbReference type="InterPro" id="IPR050570">
    <property type="entry name" value="Cell_wall_metabolism_enzyme"/>
</dbReference>
<dbReference type="PANTHER" id="PTHR21666">
    <property type="entry name" value="PEPTIDASE-RELATED"/>
    <property type="match status" value="1"/>
</dbReference>
<dbReference type="Proteomes" id="UP001595912">
    <property type="component" value="Unassembled WGS sequence"/>
</dbReference>
<dbReference type="PANTHER" id="PTHR21666:SF270">
    <property type="entry name" value="MUREIN HYDROLASE ACTIVATOR ENVC"/>
    <property type="match status" value="1"/>
</dbReference>
<organism evidence="2 3">
    <name type="scientific">Dactylosporangium cerinum</name>
    <dbReference type="NCBI Taxonomy" id="1434730"/>
    <lineage>
        <taxon>Bacteria</taxon>
        <taxon>Bacillati</taxon>
        <taxon>Actinomycetota</taxon>
        <taxon>Actinomycetes</taxon>
        <taxon>Micromonosporales</taxon>
        <taxon>Micromonosporaceae</taxon>
        <taxon>Dactylosporangium</taxon>
    </lineage>
</organism>
<keyword evidence="3" id="KW-1185">Reference proteome</keyword>
<dbReference type="SUPFAM" id="SSF51261">
    <property type="entry name" value="Duplicated hybrid motif"/>
    <property type="match status" value="1"/>
</dbReference>